<dbReference type="Gene3D" id="3.10.10.10">
    <property type="entry name" value="HIV Type 1 Reverse Transcriptase, subunit A, domain 1"/>
    <property type="match status" value="1"/>
</dbReference>
<proteinExistence type="predicted"/>
<reference evidence="1" key="1">
    <citation type="submission" date="2023-07" db="EMBL/GenBank/DDBJ databases">
        <title>Chromosome-level genome assembly of Artemia franciscana.</title>
        <authorList>
            <person name="Jo E."/>
        </authorList>
    </citation>
    <scope>NUCLEOTIDE SEQUENCE</scope>
    <source>
        <tissue evidence="1">Whole body</tissue>
    </source>
</reference>
<dbReference type="PANTHER" id="PTHR37984">
    <property type="entry name" value="PROTEIN CBG26694"/>
    <property type="match status" value="1"/>
</dbReference>
<protein>
    <recommendedName>
        <fullName evidence="3">Peptidase A2 domain-containing protein</fullName>
    </recommendedName>
</protein>
<dbReference type="Proteomes" id="UP001187531">
    <property type="component" value="Unassembled WGS sequence"/>
</dbReference>
<dbReference type="PANTHER" id="PTHR37984:SF5">
    <property type="entry name" value="PROTEIN NYNRIN-LIKE"/>
    <property type="match status" value="1"/>
</dbReference>
<dbReference type="InterPro" id="IPR043128">
    <property type="entry name" value="Rev_trsase/Diguanyl_cyclase"/>
</dbReference>
<keyword evidence="2" id="KW-1185">Reference proteome</keyword>
<organism evidence="1 2">
    <name type="scientific">Artemia franciscana</name>
    <name type="common">Brine shrimp</name>
    <name type="synonym">Artemia sanfranciscana</name>
    <dbReference type="NCBI Taxonomy" id="6661"/>
    <lineage>
        <taxon>Eukaryota</taxon>
        <taxon>Metazoa</taxon>
        <taxon>Ecdysozoa</taxon>
        <taxon>Arthropoda</taxon>
        <taxon>Crustacea</taxon>
        <taxon>Branchiopoda</taxon>
        <taxon>Anostraca</taxon>
        <taxon>Artemiidae</taxon>
        <taxon>Artemia</taxon>
    </lineage>
</organism>
<dbReference type="GO" id="GO:0071897">
    <property type="term" value="P:DNA biosynthetic process"/>
    <property type="evidence" value="ECO:0007669"/>
    <property type="project" value="UniProtKB-ARBA"/>
</dbReference>
<evidence type="ECO:0000313" key="1">
    <source>
        <dbReference type="EMBL" id="KAK2709147.1"/>
    </source>
</evidence>
<dbReference type="InterPro" id="IPR043502">
    <property type="entry name" value="DNA/RNA_pol_sf"/>
</dbReference>
<evidence type="ECO:0000313" key="2">
    <source>
        <dbReference type="Proteomes" id="UP001187531"/>
    </source>
</evidence>
<dbReference type="SUPFAM" id="SSF56672">
    <property type="entry name" value="DNA/RNA polymerases"/>
    <property type="match status" value="1"/>
</dbReference>
<dbReference type="EMBL" id="JAVRJZ010000017">
    <property type="protein sequence ID" value="KAK2709147.1"/>
    <property type="molecule type" value="Genomic_DNA"/>
</dbReference>
<comment type="caution">
    <text evidence="1">The sequence shown here is derived from an EMBL/GenBank/DDBJ whole genome shotgun (WGS) entry which is preliminary data.</text>
</comment>
<sequence length="244" mass="27703">MLLENDLLSQQQQPLYEYDSRNEAFIILNLNNQIPVQFKLDIGAQANILTARYFDTIKPPVEIKPTAQKQTSYCGSRIPVRGTCQVMGSYQSQVPSKLQFYLVKTNSVPIQGFRSNIDQNLVKLVLNVNKPTETNINNTIEQFKDVFEGIGKLEGICHFQVKKGVIPKVHPARTATTPTKWVNSLVAVEKKDGSLRIYIDPIDLNKAIMHSFYPIPTMEDMPTRLHEPSTLARWMQDQAIGHSF</sequence>
<accession>A0AA88HQS2</accession>
<dbReference type="InterPro" id="IPR050951">
    <property type="entry name" value="Retrovirus_Pol_polyprotein"/>
</dbReference>
<dbReference type="Gene3D" id="3.30.70.270">
    <property type="match status" value="1"/>
</dbReference>
<gene>
    <name evidence="1" type="ORF">QYM36_012965</name>
</gene>
<evidence type="ECO:0008006" key="3">
    <source>
        <dbReference type="Google" id="ProtNLM"/>
    </source>
</evidence>
<dbReference type="AlphaFoldDB" id="A0AA88HQS2"/>
<name>A0AA88HQS2_ARTSF</name>